<dbReference type="STRING" id="915059.NH26_06790"/>
<dbReference type="PROSITE" id="PS51257">
    <property type="entry name" value="PROKAR_LIPOPROTEIN"/>
    <property type="match status" value="1"/>
</dbReference>
<organism evidence="1 2">
    <name type="scientific">Flammeovirga pacifica</name>
    <dbReference type="NCBI Taxonomy" id="915059"/>
    <lineage>
        <taxon>Bacteria</taxon>
        <taxon>Pseudomonadati</taxon>
        <taxon>Bacteroidota</taxon>
        <taxon>Cytophagia</taxon>
        <taxon>Cytophagales</taxon>
        <taxon>Flammeovirgaceae</taxon>
        <taxon>Flammeovirga</taxon>
    </lineage>
</organism>
<sequence length="209" mass="23999">MTLHIRIISTLLFSITLLFSCDQKVEKRVMIKKELNSSQDDLLLKNFGDDAVEIKVKDISVNDNNFEITADVTNNDGIKQEKTIELTKDVFMATMDQHTHKTIEFSDEENTFTWQSDEGEEFTPKKGMFISDDGFEKEISEEIEKEYGQPIKNIKTIDVNIENKDVVIKADVILEDGKEVKKTIIKVLDKDFGSEEENVKVKMIQIEGK</sequence>
<evidence type="ECO:0000313" key="1">
    <source>
        <dbReference type="EMBL" id="OHX66076.1"/>
    </source>
</evidence>
<dbReference type="RefSeq" id="WP_044218682.1">
    <property type="nucleotide sequence ID" value="NZ_JRYR02000001.1"/>
</dbReference>
<dbReference type="EMBL" id="JRYR02000001">
    <property type="protein sequence ID" value="OHX66076.1"/>
    <property type="molecule type" value="Genomic_DNA"/>
</dbReference>
<dbReference type="Proteomes" id="UP000179797">
    <property type="component" value="Unassembled WGS sequence"/>
</dbReference>
<accession>A0A1S1YYI8</accession>
<gene>
    <name evidence="1" type="ORF">NH26_06790</name>
</gene>
<evidence type="ECO:0000313" key="2">
    <source>
        <dbReference type="Proteomes" id="UP000179797"/>
    </source>
</evidence>
<dbReference type="OrthoDB" id="9842348at2"/>
<reference evidence="1 2" key="1">
    <citation type="journal article" date="2012" name="Int. J. Syst. Evol. Microbiol.">
        <title>Flammeovirga pacifica sp. nov., isolated from deep-sea sediment.</title>
        <authorList>
            <person name="Xu H."/>
            <person name="Fu Y."/>
            <person name="Yang N."/>
            <person name="Ding Z."/>
            <person name="Lai Q."/>
            <person name="Zeng R."/>
        </authorList>
    </citation>
    <scope>NUCLEOTIDE SEQUENCE [LARGE SCALE GENOMIC DNA]</scope>
    <source>
        <strain evidence="2">DSM 24597 / LMG 26175 / WPAGA1</strain>
    </source>
</reference>
<dbReference type="AlphaFoldDB" id="A0A1S1YYI8"/>
<proteinExistence type="predicted"/>
<protein>
    <recommendedName>
        <fullName evidence="3">Lipoprotein</fullName>
    </recommendedName>
</protein>
<evidence type="ECO:0008006" key="3">
    <source>
        <dbReference type="Google" id="ProtNLM"/>
    </source>
</evidence>
<comment type="caution">
    <text evidence="1">The sequence shown here is derived from an EMBL/GenBank/DDBJ whole genome shotgun (WGS) entry which is preliminary data.</text>
</comment>
<keyword evidence="2" id="KW-1185">Reference proteome</keyword>
<name>A0A1S1YYI8_FLAPC</name>